<dbReference type="Proteomes" id="UP000794436">
    <property type="component" value="Unassembled WGS sequence"/>
</dbReference>
<keyword evidence="5" id="KW-1185">Reference proteome</keyword>
<comment type="caution">
    <text evidence="4">The sequence shown here is derived from an EMBL/GenBank/DDBJ whole genome shotgun (WGS) entry which is preliminary data.</text>
</comment>
<evidence type="ECO:0000256" key="1">
    <source>
        <dbReference type="ARBA" id="ARBA00022468"/>
    </source>
</evidence>
<accession>A0A8K1CD27</accession>
<dbReference type="EMBL" id="SPLM01000108">
    <property type="protein sequence ID" value="TMW60910.1"/>
    <property type="molecule type" value="Genomic_DNA"/>
</dbReference>
<proteinExistence type="predicted"/>
<organism evidence="4 5">
    <name type="scientific">Pythium oligandrum</name>
    <name type="common">Mycoparasitic fungus</name>
    <dbReference type="NCBI Taxonomy" id="41045"/>
    <lineage>
        <taxon>Eukaryota</taxon>
        <taxon>Sar</taxon>
        <taxon>Stramenopiles</taxon>
        <taxon>Oomycota</taxon>
        <taxon>Peronosporomycetes</taxon>
        <taxon>Pythiales</taxon>
        <taxon>Pythiaceae</taxon>
        <taxon>Pythium</taxon>
    </lineage>
</organism>
<dbReference type="GO" id="GO:0005634">
    <property type="term" value="C:nucleus"/>
    <property type="evidence" value="ECO:0007669"/>
    <property type="project" value="TreeGrafter"/>
</dbReference>
<dbReference type="SUPFAM" id="SSF52047">
    <property type="entry name" value="RNI-like"/>
    <property type="match status" value="2"/>
</dbReference>
<dbReference type="SMART" id="SM00368">
    <property type="entry name" value="LRR_RI"/>
    <property type="match status" value="11"/>
</dbReference>
<dbReference type="InterPro" id="IPR027038">
    <property type="entry name" value="RanGap"/>
</dbReference>
<keyword evidence="3" id="KW-0677">Repeat</keyword>
<evidence type="ECO:0000313" key="4">
    <source>
        <dbReference type="EMBL" id="TMW60910.1"/>
    </source>
</evidence>
<dbReference type="GO" id="GO:0031267">
    <property type="term" value="F:small GTPase binding"/>
    <property type="evidence" value="ECO:0007669"/>
    <property type="project" value="TreeGrafter"/>
</dbReference>
<dbReference type="InterPro" id="IPR032675">
    <property type="entry name" value="LRR_dom_sf"/>
</dbReference>
<dbReference type="AlphaFoldDB" id="A0A8K1CD27"/>
<dbReference type="GO" id="GO:0005829">
    <property type="term" value="C:cytosol"/>
    <property type="evidence" value="ECO:0007669"/>
    <property type="project" value="TreeGrafter"/>
</dbReference>
<keyword evidence="2" id="KW-0433">Leucine-rich repeat</keyword>
<dbReference type="PANTHER" id="PTHR24113">
    <property type="entry name" value="RAN GTPASE-ACTIVATING PROTEIN 1"/>
    <property type="match status" value="1"/>
</dbReference>
<sequence length="434" mass="44998">MAWGARAGVDDLLDKLKKPATGKSLAVLSFRKLSEADVAKLAGAIAGNTMLEELYLSGHKLGPGGVTAFADCLAVNKTLKHLSIGEDTLGDAGVAALCAGLSRNAQSGVKVWDLEHKAIGEAGASAIGDLLKTNTSVKSLNLARNPLTDASIKALADGLAANATSGLETLTLSDATITGQALSHLAGVVGQAQSSLQMLQLSFNALVDADASFFAALGSNASLKRLYLKECKLNDAHAVALSEALKTNTTLEEVDLSDNELTTTAYEALAQALQSNKALKSLTLGNNKGGDAGAVALAESLAQSSTTLEFLDLSKNQLTHVGISKLLAVPKVKKLGLFNNALGDGLEHVLPALLANHHIETLDLGANALHEALSVQLFEAIHAHPSLKTLEVGGNSLGQDGHTALEKLREVNRTLDVAVDKNAQNEDGSFDLES</sequence>
<dbReference type="GO" id="GO:0006913">
    <property type="term" value="P:nucleocytoplasmic transport"/>
    <property type="evidence" value="ECO:0007669"/>
    <property type="project" value="TreeGrafter"/>
</dbReference>
<keyword evidence="1" id="KW-0343">GTPase activation</keyword>
<gene>
    <name evidence="4" type="ORF">Poli38472_000952</name>
</gene>
<dbReference type="OrthoDB" id="6500038at2759"/>
<dbReference type="GO" id="GO:0048471">
    <property type="term" value="C:perinuclear region of cytoplasm"/>
    <property type="evidence" value="ECO:0007669"/>
    <property type="project" value="TreeGrafter"/>
</dbReference>
<protein>
    <submittedName>
        <fullName evidence="4">Uncharacterized protein</fullName>
    </submittedName>
</protein>
<dbReference type="GO" id="GO:0005096">
    <property type="term" value="F:GTPase activator activity"/>
    <property type="evidence" value="ECO:0007669"/>
    <property type="project" value="UniProtKB-KW"/>
</dbReference>
<dbReference type="InterPro" id="IPR001611">
    <property type="entry name" value="Leu-rich_rpt"/>
</dbReference>
<name>A0A8K1CD27_PYTOL</name>
<dbReference type="Gene3D" id="3.80.10.10">
    <property type="entry name" value="Ribonuclease Inhibitor"/>
    <property type="match status" value="4"/>
</dbReference>
<evidence type="ECO:0000256" key="2">
    <source>
        <dbReference type="ARBA" id="ARBA00022614"/>
    </source>
</evidence>
<dbReference type="PANTHER" id="PTHR24113:SF12">
    <property type="entry name" value="RAN GTPASE-ACTIVATING PROTEIN 1"/>
    <property type="match status" value="1"/>
</dbReference>
<dbReference type="PROSITE" id="PS51450">
    <property type="entry name" value="LRR"/>
    <property type="match status" value="1"/>
</dbReference>
<evidence type="ECO:0000256" key="3">
    <source>
        <dbReference type="ARBA" id="ARBA00022737"/>
    </source>
</evidence>
<evidence type="ECO:0000313" key="5">
    <source>
        <dbReference type="Proteomes" id="UP000794436"/>
    </source>
</evidence>
<dbReference type="Pfam" id="PF13516">
    <property type="entry name" value="LRR_6"/>
    <property type="match status" value="5"/>
</dbReference>
<reference evidence="4" key="1">
    <citation type="submission" date="2019-03" db="EMBL/GenBank/DDBJ databases">
        <title>Long read genome sequence of the mycoparasitic Pythium oligandrum ATCC 38472 isolated from sugarbeet rhizosphere.</title>
        <authorList>
            <person name="Gaulin E."/>
        </authorList>
    </citation>
    <scope>NUCLEOTIDE SEQUENCE</scope>
    <source>
        <strain evidence="4">ATCC 38472_TT</strain>
    </source>
</reference>